<reference evidence="2 3" key="1">
    <citation type="submission" date="2018-08" db="EMBL/GenBank/DDBJ databases">
        <title>A genome reference for cultivated species of the human gut microbiota.</title>
        <authorList>
            <person name="Zou Y."/>
            <person name="Xue W."/>
            <person name="Luo G."/>
        </authorList>
    </citation>
    <scope>NUCLEOTIDE SEQUENCE [LARGE SCALE GENOMIC DNA]</scope>
    <source>
        <strain evidence="2 3">OM05-11AA</strain>
    </source>
</reference>
<reference evidence="1 4" key="2">
    <citation type="journal article" date="2019" name="Nat. Med.">
        <title>A library of human gut bacterial isolates paired with longitudinal multiomics data enables mechanistic microbiome research.</title>
        <authorList>
            <person name="Poyet M."/>
            <person name="Groussin M."/>
            <person name="Gibbons S.M."/>
            <person name="Avila-Pacheco J."/>
            <person name="Jiang X."/>
            <person name="Kearney S.M."/>
            <person name="Perrotta A.R."/>
            <person name="Berdy B."/>
            <person name="Zhao S."/>
            <person name="Lieberman T.D."/>
            <person name="Swanson P.K."/>
            <person name="Smith M."/>
            <person name="Roesemann S."/>
            <person name="Alexander J.E."/>
            <person name="Rich S.A."/>
            <person name="Livny J."/>
            <person name="Vlamakis H."/>
            <person name="Clish C."/>
            <person name="Bullock K."/>
            <person name="Deik A."/>
            <person name="Scott J."/>
            <person name="Pierce K.A."/>
            <person name="Xavier R.J."/>
            <person name="Alm E.J."/>
        </authorList>
    </citation>
    <scope>NUCLEOTIDE SEQUENCE [LARGE SCALE GENOMIC DNA]</scope>
    <source>
        <strain evidence="1 4">BIOML-A25</strain>
    </source>
</reference>
<gene>
    <name evidence="2" type="ORF">DXB61_15080</name>
    <name evidence="1" type="ORF">GMD66_12130</name>
</gene>
<name>A0A412LRJ8_9BACT</name>
<dbReference type="Pfam" id="PF14055">
    <property type="entry name" value="NVEALA"/>
    <property type="match status" value="1"/>
</dbReference>
<dbReference type="EMBL" id="WNCR01000005">
    <property type="protein sequence ID" value="MTU29940.1"/>
    <property type="molecule type" value="Genomic_DNA"/>
</dbReference>
<evidence type="ECO:0008006" key="5">
    <source>
        <dbReference type="Google" id="ProtNLM"/>
    </source>
</evidence>
<dbReference type="Proteomes" id="UP000261088">
    <property type="component" value="Unassembled WGS sequence"/>
</dbReference>
<dbReference type="EMBL" id="QSUP01000024">
    <property type="protein sequence ID" value="RGN48191.1"/>
    <property type="molecule type" value="Genomic_DNA"/>
</dbReference>
<protein>
    <recommendedName>
        <fullName evidence="5">NVEALA protein</fullName>
    </recommendedName>
</protein>
<sequence length="79" mass="8947">MGKKLFGVIAFVAIATAAGWNYQQNKQSVELSDLALANVEALARYEDGECPNGCLTEYDSKGCWCYRFYPNVKEKDWTR</sequence>
<dbReference type="RefSeq" id="WP_005646696.1">
    <property type="nucleotide sequence ID" value="NZ_DAWDXW010000023.1"/>
</dbReference>
<evidence type="ECO:0000313" key="2">
    <source>
        <dbReference type="EMBL" id="RGN48191.1"/>
    </source>
</evidence>
<dbReference type="InterPro" id="IPR025905">
    <property type="entry name" value="NVEALA"/>
</dbReference>
<evidence type="ECO:0000313" key="3">
    <source>
        <dbReference type="Proteomes" id="UP000261088"/>
    </source>
</evidence>
<proteinExistence type="predicted"/>
<accession>A0A412LRJ8</accession>
<organism evidence="1 4">
    <name type="scientific">Parabacteroides merdae</name>
    <dbReference type="NCBI Taxonomy" id="46503"/>
    <lineage>
        <taxon>Bacteria</taxon>
        <taxon>Pseudomonadati</taxon>
        <taxon>Bacteroidota</taxon>
        <taxon>Bacteroidia</taxon>
        <taxon>Bacteroidales</taxon>
        <taxon>Tannerellaceae</taxon>
        <taxon>Parabacteroides</taxon>
    </lineage>
</organism>
<evidence type="ECO:0000313" key="1">
    <source>
        <dbReference type="EMBL" id="MTU29940.1"/>
    </source>
</evidence>
<evidence type="ECO:0000313" key="4">
    <source>
        <dbReference type="Proteomes" id="UP000437446"/>
    </source>
</evidence>
<dbReference type="AlphaFoldDB" id="A0A412LRJ8"/>
<comment type="caution">
    <text evidence="1">The sequence shown here is derived from an EMBL/GenBank/DDBJ whole genome shotgun (WGS) entry which is preliminary data.</text>
</comment>
<dbReference type="Proteomes" id="UP000437446">
    <property type="component" value="Unassembled WGS sequence"/>
</dbReference>